<feature type="domain" description="AB hydrolase-1" evidence="2">
    <location>
        <begin position="14"/>
        <end position="244"/>
    </location>
</feature>
<reference evidence="3 4" key="1">
    <citation type="submission" date="2021-03" db="EMBL/GenBank/DDBJ databases">
        <authorList>
            <person name="So Y."/>
        </authorList>
    </citation>
    <scope>NUCLEOTIDE SEQUENCE [LARGE SCALE GENOMIC DNA]</scope>
    <source>
        <strain evidence="3 4">SSH11</strain>
    </source>
</reference>
<dbReference type="PANTHER" id="PTHR46118">
    <property type="entry name" value="PROTEIN ABHD11"/>
    <property type="match status" value="1"/>
</dbReference>
<organism evidence="3 4">
    <name type="scientific">Pararoseomonas baculiformis</name>
    <dbReference type="NCBI Taxonomy" id="2820812"/>
    <lineage>
        <taxon>Bacteria</taxon>
        <taxon>Pseudomonadati</taxon>
        <taxon>Pseudomonadota</taxon>
        <taxon>Alphaproteobacteria</taxon>
        <taxon>Acetobacterales</taxon>
        <taxon>Acetobacteraceae</taxon>
        <taxon>Pararoseomonas</taxon>
    </lineage>
</organism>
<dbReference type="PANTHER" id="PTHR46118:SF4">
    <property type="entry name" value="PROTEIN ABHD11"/>
    <property type="match status" value="1"/>
</dbReference>
<keyword evidence="1 3" id="KW-0378">Hydrolase</keyword>
<dbReference type="Gene3D" id="3.40.50.1820">
    <property type="entry name" value="alpha/beta hydrolase"/>
    <property type="match status" value="1"/>
</dbReference>
<evidence type="ECO:0000313" key="4">
    <source>
        <dbReference type="Proteomes" id="UP000681594"/>
    </source>
</evidence>
<name>A0ABS4ADX8_9PROT</name>
<dbReference type="Proteomes" id="UP000681594">
    <property type="component" value="Unassembled WGS sequence"/>
</dbReference>
<dbReference type="EMBL" id="JAGIZB010000008">
    <property type="protein sequence ID" value="MBP0445199.1"/>
    <property type="molecule type" value="Genomic_DNA"/>
</dbReference>
<protein>
    <submittedName>
        <fullName evidence="3">Alpha/beta fold hydrolase</fullName>
    </submittedName>
</protein>
<dbReference type="RefSeq" id="WP_209379442.1">
    <property type="nucleotide sequence ID" value="NZ_JAGIZB010000008.1"/>
</dbReference>
<keyword evidence="4" id="KW-1185">Reference proteome</keyword>
<dbReference type="InterPro" id="IPR029058">
    <property type="entry name" value="AB_hydrolase_fold"/>
</dbReference>
<dbReference type="SUPFAM" id="SSF53474">
    <property type="entry name" value="alpha/beta-Hydrolases"/>
    <property type="match status" value="1"/>
</dbReference>
<dbReference type="InterPro" id="IPR000073">
    <property type="entry name" value="AB_hydrolase_1"/>
</dbReference>
<evidence type="ECO:0000256" key="1">
    <source>
        <dbReference type="ARBA" id="ARBA00022801"/>
    </source>
</evidence>
<evidence type="ECO:0000313" key="3">
    <source>
        <dbReference type="EMBL" id="MBP0445199.1"/>
    </source>
</evidence>
<accession>A0ABS4ADX8</accession>
<dbReference type="InterPro" id="IPR000639">
    <property type="entry name" value="Epox_hydrolase-like"/>
</dbReference>
<comment type="caution">
    <text evidence="3">The sequence shown here is derived from an EMBL/GenBank/DDBJ whole genome shotgun (WGS) entry which is preliminary data.</text>
</comment>
<sequence length="253" mass="27063">MILNAVEMGEGRPLVLLHGLFGQARNFGALQRRLAAGGRRVIALDLPNHGSSPHVPVLDYRFMAQTVAEALAARGITQADVVGHSMGGKTAMMLALTMPQSIARLVIADIAPYAYPPRWTALIEAMRAVPAGASRAEADALLAPVEEDAGVRAFILTSRMPDGSGWRIGLEGIAASMAEIMGWSPPQGASFEGPTLFVTGELSTYVRPENRPAIREIFPAVRFVSIKDAGHWLHAEQPDRFAAVLESFFPAAA</sequence>
<gene>
    <name evidence="3" type="ORF">J8J14_10445</name>
</gene>
<dbReference type="PRINTS" id="PR00412">
    <property type="entry name" value="EPOXHYDRLASE"/>
</dbReference>
<proteinExistence type="predicted"/>
<dbReference type="PRINTS" id="PR00111">
    <property type="entry name" value="ABHYDROLASE"/>
</dbReference>
<evidence type="ECO:0000259" key="2">
    <source>
        <dbReference type="Pfam" id="PF12697"/>
    </source>
</evidence>
<dbReference type="GO" id="GO:0016787">
    <property type="term" value="F:hydrolase activity"/>
    <property type="evidence" value="ECO:0007669"/>
    <property type="project" value="UniProtKB-KW"/>
</dbReference>
<dbReference type="Pfam" id="PF12697">
    <property type="entry name" value="Abhydrolase_6"/>
    <property type="match status" value="1"/>
</dbReference>